<sequence length="243" mass="26059">MMITIIPAIDLKDGKCVRLKQGVASDETVYSDSPSEMAKHWQKEGGEFLHVVDLDGAFDGKPVHFEELKAICKTVHIPVEIGGGIRTDEDIENLLATGVSRVILGTRACEHPEELTRLVEKFGGDKIAVGIDARDGKVQTKGWVETTDVNAVDLAKKVDAAGVGTIIYTDTSRDGMMDGVNAFEMGKICSAVKCDVVASGGVSNVEDIKRLVALNCDNLTGAIVGKALYEETVTVRQLKKAAK</sequence>
<dbReference type="AlphaFoldDB" id="A0A6P1M554"/>
<evidence type="ECO:0000256" key="2">
    <source>
        <dbReference type="ARBA" id="ARBA00004496"/>
    </source>
</evidence>
<protein>
    <recommendedName>
        <fullName evidence="9 11">1-(5-phosphoribosyl)-5-[(5-phosphoribosylamino)methylideneamino] imidazole-4-carboxamide isomerase</fullName>
        <ecNumber evidence="9 11">5.3.1.16</ecNumber>
    </recommendedName>
    <alternativeName>
        <fullName evidence="9">Phosphoribosylformimino-5-aminoimidazole carboxamide ribotide isomerase</fullName>
    </alternativeName>
</protein>
<keyword evidence="13" id="KW-1185">Reference proteome</keyword>
<evidence type="ECO:0000256" key="8">
    <source>
        <dbReference type="ARBA" id="ARBA00023235"/>
    </source>
</evidence>
<evidence type="ECO:0000256" key="4">
    <source>
        <dbReference type="ARBA" id="ARBA00009667"/>
    </source>
</evidence>
<dbReference type="NCBIfam" id="TIGR00007">
    <property type="entry name" value="1-(5-phosphoribosyl)-5-[(5-phosphoribosylamino)methylideneamino]imidazole-4-carboxamide isomerase"/>
    <property type="match status" value="1"/>
</dbReference>
<evidence type="ECO:0000256" key="9">
    <source>
        <dbReference type="HAMAP-Rule" id="MF_01014"/>
    </source>
</evidence>
<evidence type="ECO:0000256" key="1">
    <source>
        <dbReference type="ARBA" id="ARBA00000901"/>
    </source>
</evidence>
<dbReference type="InterPro" id="IPR023016">
    <property type="entry name" value="HisA/PriA"/>
</dbReference>
<evidence type="ECO:0000313" key="12">
    <source>
        <dbReference type="EMBL" id="QHI68971.1"/>
    </source>
</evidence>
<dbReference type="PANTHER" id="PTHR43090:SF2">
    <property type="entry name" value="1-(5-PHOSPHORIBOSYL)-5-[(5-PHOSPHORIBOSYLAMINO)METHYLIDENEAMINO] IMIDAZOLE-4-CARBOXAMIDE ISOMERASE"/>
    <property type="match status" value="1"/>
</dbReference>
<dbReference type="GO" id="GO:0003949">
    <property type="term" value="F:1-(5-phosphoribosyl)-5-[(5-phosphoribosylamino)methylideneamino]imidazole-4-carboxamide isomerase activity"/>
    <property type="evidence" value="ECO:0007669"/>
    <property type="project" value="UniProtKB-UniRule"/>
</dbReference>
<dbReference type="InterPro" id="IPR044524">
    <property type="entry name" value="Isoase_HisA-like"/>
</dbReference>
<evidence type="ECO:0000313" key="13">
    <source>
        <dbReference type="Proteomes" id="UP000464954"/>
    </source>
</evidence>
<keyword evidence="8 9" id="KW-0413">Isomerase</keyword>
<dbReference type="SUPFAM" id="SSF51366">
    <property type="entry name" value="Ribulose-phoshate binding barrel"/>
    <property type="match status" value="1"/>
</dbReference>
<feature type="active site" description="Proton acceptor" evidence="9">
    <location>
        <position position="10"/>
    </location>
</feature>
<dbReference type="FunFam" id="3.20.20.70:FF:000009">
    <property type="entry name" value="1-(5-phosphoribosyl)-5-[(5-phosphoribosylamino)methylideneamino] imidazole-4-carboxamide isomerase"/>
    <property type="match status" value="1"/>
</dbReference>
<dbReference type="GO" id="GO:0000162">
    <property type="term" value="P:L-tryptophan biosynthetic process"/>
    <property type="evidence" value="ECO:0007669"/>
    <property type="project" value="TreeGrafter"/>
</dbReference>
<dbReference type="EC" id="5.3.1.16" evidence="9 11"/>
<comment type="catalytic activity">
    <reaction evidence="1 9 11">
        <text>1-(5-phospho-beta-D-ribosyl)-5-[(5-phospho-beta-D-ribosylamino)methylideneamino]imidazole-4-carboxamide = 5-[(5-phospho-1-deoxy-D-ribulos-1-ylimino)methylamino]-1-(5-phospho-beta-D-ribosyl)imidazole-4-carboxamide</text>
        <dbReference type="Rhea" id="RHEA:15469"/>
        <dbReference type="ChEBI" id="CHEBI:58435"/>
        <dbReference type="ChEBI" id="CHEBI:58525"/>
        <dbReference type="EC" id="5.3.1.16"/>
    </reaction>
</comment>
<evidence type="ECO:0000256" key="3">
    <source>
        <dbReference type="ARBA" id="ARBA00005133"/>
    </source>
</evidence>
<dbReference type="UniPathway" id="UPA00031">
    <property type="reaction ID" value="UER00009"/>
</dbReference>
<reference evidence="12 13" key="1">
    <citation type="submission" date="2020-01" db="EMBL/GenBank/DDBJ databases">
        <title>Ponticoccus aerotolerans gen. nov., sp. nov., an anaerobic bacterium and proposal of Ponticoccusceae fam. nov., Ponticoccusles ord. nov. and Ponticoccuse classis nov. in the phylum Kiritimatiellaeota.</title>
        <authorList>
            <person name="Zhou L.Y."/>
            <person name="Du Z.J."/>
        </authorList>
    </citation>
    <scope>NUCLEOTIDE SEQUENCE [LARGE SCALE GENOMIC DNA]</scope>
    <source>
        <strain evidence="12 13">S-5007</strain>
    </source>
</reference>
<gene>
    <name evidence="9 12" type="primary">hisA</name>
    <name evidence="12" type="ORF">GT409_05740</name>
</gene>
<dbReference type="CDD" id="cd04732">
    <property type="entry name" value="HisA"/>
    <property type="match status" value="1"/>
</dbReference>
<dbReference type="HAMAP" id="MF_01014">
    <property type="entry name" value="HisA"/>
    <property type="match status" value="1"/>
</dbReference>
<dbReference type="KEGG" id="taer:GT409_05740"/>
<evidence type="ECO:0000256" key="6">
    <source>
        <dbReference type="ARBA" id="ARBA00022605"/>
    </source>
</evidence>
<dbReference type="EMBL" id="CP047593">
    <property type="protein sequence ID" value="QHI68971.1"/>
    <property type="molecule type" value="Genomic_DNA"/>
</dbReference>
<evidence type="ECO:0000256" key="7">
    <source>
        <dbReference type="ARBA" id="ARBA00023102"/>
    </source>
</evidence>
<dbReference type="InterPro" id="IPR011060">
    <property type="entry name" value="RibuloseP-bd_barrel"/>
</dbReference>
<feature type="active site" description="Proton donor" evidence="9">
    <location>
        <position position="132"/>
    </location>
</feature>
<comment type="similarity">
    <text evidence="4 9 10">Belongs to the HisA/HisF family.</text>
</comment>
<dbReference type="InterPro" id="IPR006063">
    <property type="entry name" value="HisA_bact_arch"/>
</dbReference>
<dbReference type="InterPro" id="IPR006062">
    <property type="entry name" value="His_biosynth"/>
</dbReference>
<organism evidence="12 13">
    <name type="scientific">Tichowtungia aerotolerans</name>
    <dbReference type="NCBI Taxonomy" id="2697043"/>
    <lineage>
        <taxon>Bacteria</taxon>
        <taxon>Pseudomonadati</taxon>
        <taxon>Kiritimatiellota</taxon>
        <taxon>Tichowtungiia</taxon>
        <taxon>Tichowtungiales</taxon>
        <taxon>Tichowtungiaceae</taxon>
        <taxon>Tichowtungia</taxon>
    </lineage>
</organism>
<dbReference type="GO" id="GO:0005737">
    <property type="term" value="C:cytoplasm"/>
    <property type="evidence" value="ECO:0007669"/>
    <property type="project" value="UniProtKB-SubCell"/>
</dbReference>
<keyword evidence="5 9" id="KW-0963">Cytoplasm</keyword>
<keyword evidence="7 9" id="KW-0368">Histidine biosynthesis</keyword>
<evidence type="ECO:0000256" key="5">
    <source>
        <dbReference type="ARBA" id="ARBA00022490"/>
    </source>
</evidence>
<name>A0A6P1M554_9BACT</name>
<accession>A0A6P1M554</accession>
<dbReference type="Pfam" id="PF00977">
    <property type="entry name" value="His_biosynth"/>
    <property type="match status" value="1"/>
</dbReference>
<dbReference type="Proteomes" id="UP000464954">
    <property type="component" value="Chromosome"/>
</dbReference>
<keyword evidence="6 9" id="KW-0028">Amino-acid biosynthesis</keyword>
<dbReference type="Gene3D" id="3.20.20.70">
    <property type="entry name" value="Aldolase class I"/>
    <property type="match status" value="1"/>
</dbReference>
<evidence type="ECO:0000256" key="10">
    <source>
        <dbReference type="RuleBase" id="RU003657"/>
    </source>
</evidence>
<evidence type="ECO:0000256" key="11">
    <source>
        <dbReference type="RuleBase" id="RU003658"/>
    </source>
</evidence>
<comment type="pathway">
    <text evidence="3 9 11">Amino-acid biosynthesis; L-histidine biosynthesis; L-histidine from 5-phospho-alpha-D-ribose 1-diphosphate: step 4/9.</text>
</comment>
<dbReference type="PANTHER" id="PTHR43090">
    <property type="entry name" value="1-(5-PHOSPHORIBOSYL)-5-[(5-PHOSPHORIBOSYLAMINO)METHYLIDENEAMINO] IMIDAZOLE-4-CARBOXAMIDE ISOMERASE"/>
    <property type="match status" value="1"/>
</dbReference>
<dbReference type="InterPro" id="IPR013785">
    <property type="entry name" value="Aldolase_TIM"/>
</dbReference>
<dbReference type="GO" id="GO:0000105">
    <property type="term" value="P:L-histidine biosynthetic process"/>
    <property type="evidence" value="ECO:0007669"/>
    <property type="project" value="UniProtKB-UniRule"/>
</dbReference>
<proteinExistence type="inferred from homology"/>
<comment type="subcellular location">
    <subcellularLocation>
        <location evidence="2 9 11">Cytoplasm</location>
    </subcellularLocation>
</comment>